<dbReference type="Proteomes" id="UP000198534">
    <property type="component" value="Unassembled WGS sequence"/>
</dbReference>
<comment type="catalytic activity">
    <reaction evidence="7">
        <text>Couples ATP hydrolysis with the unwinding of duplex DNA by translocating in the 3'-5' direction.</text>
        <dbReference type="EC" id="5.6.2.4"/>
    </reaction>
</comment>
<dbReference type="EMBL" id="FNNQ01000005">
    <property type="protein sequence ID" value="SDW68626.1"/>
    <property type="molecule type" value="Genomic_DNA"/>
</dbReference>
<dbReference type="SUPFAM" id="SSF52540">
    <property type="entry name" value="P-loop containing nucleoside triphosphate hydrolases"/>
    <property type="match status" value="2"/>
</dbReference>
<dbReference type="GO" id="GO:0005524">
    <property type="term" value="F:ATP binding"/>
    <property type="evidence" value="ECO:0007669"/>
    <property type="project" value="UniProtKB-KW"/>
</dbReference>
<reference evidence="12 13" key="1">
    <citation type="submission" date="2016-10" db="EMBL/GenBank/DDBJ databases">
        <authorList>
            <person name="de Groot N.N."/>
        </authorList>
    </citation>
    <scope>NUCLEOTIDE SEQUENCE [LARGE SCALE GENOMIC DNA]</scope>
    <source>
        <strain evidence="12 13">DSM 45610</strain>
    </source>
</reference>
<evidence type="ECO:0000256" key="5">
    <source>
        <dbReference type="ARBA" id="ARBA00022840"/>
    </source>
</evidence>
<dbReference type="PANTHER" id="PTHR11274:SF0">
    <property type="entry name" value="GENERAL TRANSCRIPTION AND DNA REPAIR FACTOR IIH HELICASE SUBUNIT XPB"/>
    <property type="match status" value="1"/>
</dbReference>
<dbReference type="GO" id="GO:0003677">
    <property type="term" value="F:DNA binding"/>
    <property type="evidence" value="ECO:0007669"/>
    <property type="project" value="InterPro"/>
</dbReference>
<dbReference type="SMART" id="SM00487">
    <property type="entry name" value="DEXDc"/>
    <property type="match status" value="1"/>
</dbReference>
<evidence type="ECO:0000256" key="6">
    <source>
        <dbReference type="ARBA" id="ARBA00023235"/>
    </source>
</evidence>
<keyword evidence="3" id="KW-0378">Hydrolase</keyword>
<dbReference type="GO" id="GO:0043138">
    <property type="term" value="F:3'-5' DNA helicase activity"/>
    <property type="evidence" value="ECO:0007669"/>
    <property type="project" value="UniProtKB-EC"/>
</dbReference>
<accession>A0A1H2VJX5</accession>
<dbReference type="Pfam" id="PF04851">
    <property type="entry name" value="ResIII"/>
    <property type="match status" value="1"/>
</dbReference>
<evidence type="ECO:0000256" key="4">
    <source>
        <dbReference type="ARBA" id="ARBA00022806"/>
    </source>
</evidence>
<feature type="domain" description="Helicase C-terminal" evidence="11">
    <location>
        <begin position="404"/>
        <end position="551"/>
    </location>
</feature>
<evidence type="ECO:0000313" key="13">
    <source>
        <dbReference type="Proteomes" id="UP000198534"/>
    </source>
</evidence>
<dbReference type="InterPro" id="IPR027417">
    <property type="entry name" value="P-loop_NTPase"/>
</dbReference>
<dbReference type="PROSITE" id="PS51194">
    <property type="entry name" value="HELICASE_CTER"/>
    <property type="match status" value="1"/>
</dbReference>
<evidence type="ECO:0000256" key="1">
    <source>
        <dbReference type="ARBA" id="ARBA00006637"/>
    </source>
</evidence>
<evidence type="ECO:0000256" key="8">
    <source>
        <dbReference type="ARBA" id="ARBA00034808"/>
    </source>
</evidence>
<evidence type="ECO:0000259" key="11">
    <source>
        <dbReference type="PROSITE" id="PS51194"/>
    </source>
</evidence>
<proteinExistence type="inferred from homology"/>
<protein>
    <recommendedName>
        <fullName evidence="8">DNA 3'-5' helicase</fullName>
        <ecNumber evidence="8">5.6.2.4</ecNumber>
    </recommendedName>
</protein>
<dbReference type="InterPro" id="IPR001650">
    <property type="entry name" value="Helicase_C-like"/>
</dbReference>
<evidence type="ECO:0000256" key="9">
    <source>
        <dbReference type="ARBA" id="ARBA00048988"/>
    </source>
</evidence>
<evidence type="ECO:0000256" key="3">
    <source>
        <dbReference type="ARBA" id="ARBA00022801"/>
    </source>
</evidence>
<dbReference type="OrthoDB" id="9802848at2"/>
<dbReference type="Pfam" id="PF16203">
    <property type="entry name" value="ERCC3_RAD25_C"/>
    <property type="match status" value="1"/>
</dbReference>
<dbReference type="EC" id="5.6.2.4" evidence="8"/>
<dbReference type="NCBIfam" id="NF045503">
    <property type="entry name" value="repair_heli_XPB"/>
    <property type="match status" value="1"/>
</dbReference>
<keyword evidence="4" id="KW-0347">Helicase</keyword>
<dbReference type="PANTHER" id="PTHR11274">
    <property type="entry name" value="RAD25/XP-B DNA REPAIR HELICASE"/>
    <property type="match status" value="1"/>
</dbReference>
<dbReference type="InterPro" id="IPR006935">
    <property type="entry name" value="Helicase/UvrB_N"/>
</dbReference>
<comment type="catalytic activity">
    <reaction evidence="9">
        <text>ATP + H2O = ADP + phosphate + H(+)</text>
        <dbReference type="Rhea" id="RHEA:13065"/>
        <dbReference type="ChEBI" id="CHEBI:15377"/>
        <dbReference type="ChEBI" id="CHEBI:15378"/>
        <dbReference type="ChEBI" id="CHEBI:30616"/>
        <dbReference type="ChEBI" id="CHEBI:43474"/>
        <dbReference type="ChEBI" id="CHEBI:456216"/>
        <dbReference type="EC" id="5.6.2.4"/>
    </reaction>
</comment>
<dbReference type="RefSeq" id="WP_091738166.1">
    <property type="nucleotide sequence ID" value="NZ_FNNQ01000005.1"/>
</dbReference>
<dbReference type="Pfam" id="PF13625">
    <property type="entry name" value="Helicase_C_3"/>
    <property type="match status" value="1"/>
</dbReference>
<evidence type="ECO:0000313" key="12">
    <source>
        <dbReference type="EMBL" id="SDW68626.1"/>
    </source>
</evidence>
<evidence type="ECO:0000259" key="10">
    <source>
        <dbReference type="PROSITE" id="PS51192"/>
    </source>
</evidence>
<evidence type="ECO:0000256" key="7">
    <source>
        <dbReference type="ARBA" id="ARBA00034617"/>
    </source>
</evidence>
<organism evidence="12 13">
    <name type="scientific">Marininema mesophilum</name>
    <dbReference type="NCBI Taxonomy" id="1048340"/>
    <lineage>
        <taxon>Bacteria</taxon>
        <taxon>Bacillati</taxon>
        <taxon>Bacillota</taxon>
        <taxon>Bacilli</taxon>
        <taxon>Bacillales</taxon>
        <taxon>Thermoactinomycetaceae</taxon>
        <taxon>Marininema</taxon>
    </lineage>
</organism>
<dbReference type="InterPro" id="IPR032438">
    <property type="entry name" value="ERCC3_RAD25_C"/>
</dbReference>
<dbReference type="PROSITE" id="PS51192">
    <property type="entry name" value="HELICASE_ATP_BIND_1"/>
    <property type="match status" value="1"/>
</dbReference>
<keyword evidence="13" id="KW-1185">Reference proteome</keyword>
<gene>
    <name evidence="12" type="ORF">SAMN05444487_105132</name>
</gene>
<sequence>MKFDTKRPLIVQSDWTVLLEVHHPDYHKVREGLAAFAELVKSPEHIHTYQITPLSLWNAAAMGLKVEEVIHFLRENGKFPLSVAFCKRIEDSFSRFGRIVLLQDEDRLLLKCNQQEFFTELIHTEKLKNMIQIENGQFYIAAETRGWIKEELIRLGWPVWDQVGFNDGEPLALHFRKRTRSGYDFQLRDYQQRAIEAYCTTEQNSHGVVVLPCGAGKTIVGLGVMERIGRATLILTPHTTSVRQWIRELLDKTDLTESEIGEYSGDQKSVKPITVATYQILTHRDSTGQFTHMDLFNQRDWGLIVYDEVHLLPAPVFRATADLQAKRRLGLTATLVREDGREREVFSLIGPKRIEVPWKELEERRWLAEASCTEIRTGLSREDRIIYTDAAKKHKYRIAAENPAKEELVQKIIDRHQGDRILVIGQYLRQLKGLATRLQLPLLTGETHQDKREALFDAFRRGEVPILVVSKIANFAIDLPDASVAIQISGAFGSRQEEAQRLGRILRPKSRGNHAYFYNLVSRDTIDQEYALHRQRFLVEQGYPYQIVEEEQWGRA</sequence>
<dbReference type="STRING" id="1048340.SAMN05444487_105132"/>
<dbReference type="CDD" id="cd18789">
    <property type="entry name" value="SF2_C_XPB"/>
    <property type="match status" value="1"/>
</dbReference>
<dbReference type="InterPro" id="IPR032830">
    <property type="entry name" value="XPB/Ssl2_N"/>
</dbReference>
<name>A0A1H2VJX5_9BACL</name>
<evidence type="ECO:0000256" key="2">
    <source>
        <dbReference type="ARBA" id="ARBA00022741"/>
    </source>
</evidence>
<keyword evidence="5" id="KW-0067">ATP-binding</keyword>
<comment type="similarity">
    <text evidence="1">Belongs to the helicase family. RAD25/XPB subfamily.</text>
</comment>
<keyword evidence="2" id="KW-0547">Nucleotide-binding</keyword>
<dbReference type="GO" id="GO:0016787">
    <property type="term" value="F:hydrolase activity"/>
    <property type="evidence" value="ECO:0007669"/>
    <property type="project" value="UniProtKB-KW"/>
</dbReference>
<dbReference type="SMART" id="SM00490">
    <property type="entry name" value="HELICc"/>
    <property type="match status" value="1"/>
</dbReference>
<dbReference type="Gene3D" id="3.40.50.300">
    <property type="entry name" value="P-loop containing nucleotide triphosphate hydrolases"/>
    <property type="match status" value="2"/>
</dbReference>
<dbReference type="AlphaFoldDB" id="A0A1H2VJX5"/>
<dbReference type="InterPro" id="IPR014001">
    <property type="entry name" value="Helicase_ATP-bd"/>
</dbReference>
<keyword evidence="6" id="KW-0413">Isomerase</keyword>
<feature type="domain" description="Helicase ATP-binding" evidence="10">
    <location>
        <begin position="198"/>
        <end position="353"/>
    </location>
</feature>
<dbReference type="InterPro" id="IPR050615">
    <property type="entry name" value="ATP-dep_DNA_Helicase"/>
</dbReference>